<evidence type="ECO:0000256" key="4">
    <source>
        <dbReference type="ARBA" id="ARBA00023180"/>
    </source>
</evidence>
<keyword evidence="4" id="KW-0325">Glycoprotein</keyword>
<feature type="signal peptide" evidence="5">
    <location>
        <begin position="1"/>
        <end position="16"/>
    </location>
</feature>
<dbReference type="Proteomes" id="UP001652740">
    <property type="component" value="Unplaced"/>
</dbReference>
<evidence type="ECO:0000259" key="6">
    <source>
        <dbReference type="Pfam" id="PF00135"/>
    </source>
</evidence>
<feature type="chain" id="PRO_5046218449" evidence="5">
    <location>
        <begin position="17"/>
        <end position="527"/>
    </location>
</feature>
<name>A0ABM3MZQ3_GALME</name>
<dbReference type="Gene3D" id="3.40.50.1820">
    <property type="entry name" value="alpha/beta hydrolase"/>
    <property type="match status" value="1"/>
</dbReference>
<feature type="domain" description="Carboxylesterase type B" evidence="6">
    <location>
        <begin position="29"/>
        <end position="483"/>
    </location>
</feature>
<keyword evidence="2" id="KW-0719">Serine esterase</keyword>
<evidence type="ECO:0000256" key="3">
    <source>
        <dbReference type="ARBA" id="ARBA00022801"/>
    </source>
</evidence>
<sequence length="527" mass="58910">MFAVFVLAGVSAGVLGRAARPTSRAHRDVGTTQGVVRGYLNPEPPHYAFLGLPYGGPPTRYDRFKAPKPPARWDGIFEATHRVKCPQPDGEGVENCLVLNVFTPEHVESSPVLVVVHDGSVRYGWGSFHAPVRLLRESVLVITVNYRLGALGFLCLGTSDAPGNAGLKDLVAALYWIHKNIANFGGNPLDVTVYGFGFGATAVELILLSGLGKGFLHKVILESGTALSPMSISYDPLSTAVDVSATLGYRDTEDETELSRLFRKAAVEQLMNTSLTFLPCIENTVTNAFIDMDPVDILQRQNYHKVPMLIVFTESVKITKLPKQLFNSIPENFEYLLPNNLEFNSDELRHKIGQLVKHFYFGETVIDDSLFRIYEEYFRDVIMEYPVMKSAVLHAAASSNPVFLMKFSYKCNSYQADDIEIDGDCKILDYFYIKNELYGSTDELVIKKIVTMWSNFIKIGDPTPLVTSLIPFVWQPVAANDGNPINRVTGLIFGDTITITDSMATDRITFWDNIYRKFYKQYKNNTL</sequence>
<dbReference type="InterPro" id="IPR002018">
    <property type="entry name" value="CarbesteraseB"/>
</dbReference>
<keyword evidence="3" id="KW-0378">Hydrolase</keyword>
<accession>A0ABM3MZQ3</accession>
<evidence type="ECO:0000256" key="5">
    <source>
        <dbReference type="SAM" id="SignalP"/>
    </source>
</evidence>
<protein>
    <submittedName>
        <fullName evidence="8">Esterase E4-like</fullName>
    </submittedName>
</protein>
<evidence type="ECO:0000256" key="1">
    <source>
        <dbReference type="ARBA" id="ARBA00005964"/>
    </source>
</evidence>
<organism evidence="7 8">
    <name type="scientific">Galleria mellonella</name>
    <name type="common">Greater wax moth</name>
    <dbReference type="NCBI Taxonomy" id="7137"/>
    <lineage>
        <taxon>Eukaryota</taxon>
        <taxon>Metazoa</taxon>
        <taxon>Ecdysozoa</taxon>
        <taxon>Arthropoda</taxon>
        <taxon>Hexapoda</taxon>
        <taxon>Insecta</taxon>
        <taxon>Pterygota</taxon>
        <taxon>Neoptera</taxon>
        <taxon>Endopterygota</taxon>
        <taxon>Lepidoptera</taxon>
        <taxon>Glossata</taxon>
        <taxon>Ditrysia</taxon>
        <taxon>Pyraloidea</taxon>
        <taxon>Pyralidae</taxon>
        <taxon>Galleriinae</taxon>
        <taxon>Galleria</taxon>
    </lineage>
</organism>
<dbReference type="PANTHER" id="PTHR43142">
    <property type="entry name" value="CARBOXYLIC ESTER HYDROLASE"/>
    <property type="match status" value="1"/>
</dbReference>
<evidence type="ECO:0000313" key="8">
    <source>
        <dbReference type="RefSeq" id="XP_052756700.1"/>
    </source>
</evidence>
<proteinExistence type="inferred from homology"/>
<dbReference type="GeneID" id="128202001"/>
<evidence type="ECO:0000313" key="7">
    <source>
        <dbReference type="Proteomes" id="UP001652740"/>
    </source>
</evidence>
<comment type="similarity">
    <text evidence="1">Belongs to the type-B carboxylesterase/lipase family.</text>
</comment>
<keyword evidence="5" id="KW-0732">Signal</keyword>
<dbReference type="InterPro" id="IPR029058">
    <property type="entry name" value="AB_hydrolase_fold"/>
</dbReference>
<dbReference type="Pfam" id="PF00135">
    <property type="entry name" value="COesterase"/>
    <property type="match status" value="1"/>
</dbReference>
<dbReference type="SUPFAM" id="SSF53474">
    <property type="entry name" value="alpha/beta-Hydrolases"/>
    <property type="match status" value="1"/>
</dbReference>
<dbReference type="PANTHER" id="PTHR43142:SF1">
    <property type="entry name" value="CARBOXYLIC ESTER HYDROLASE"/>
    <property type="match status" value="1"/>
</dbReference>
<evidence type="ECO:0000256" key="2">
    <source>
        <dbReference type="ARBA" id="ARBA00022487"/>
    </source>
</evidence>
<dbReference type="RefSeq" id="XP_052756700.1">
    <property type="nucleotide sequence ID" value="XM_052900740.1"/>
</dbReference>
<reference evidence="8" key="1">
    <citation type="submission" date="2025-08" db="UniProtKB">
        <authorList>
            <consortium name="RefSeq"/>
        </authorList>
    </citation>
    <scope>IDENTIFICATION</scope>
    <source>
        <tissue evidence="8">Whole larvae</tissue>
    </source>
</reference>
<gene>
    <name evidence="8" type="primary">LOC128202001</name>
</gene>
<keyword evidence="7" id="KW-1185">Reference proteome</keyword>